<comment type="subcellular location">
    <subcellularLocation>
        <location evidence="1">Cell membrane</location>
        <topology evidence="1">Multi-pass membrane protein</topology>
    </subcellularLocation>
</comment>
<dbReference type="GO" id="GO:0005230">
    <property type="term" value="F:extracellular ligand-gated monoatomic ion channel activity"/>
    <property type="evidence" value="ECO:0007669"/>
    <property type="project" value="InterPro"/>
</dbReference>
<dbReference type="Pfam" id="PF02931">
    <property type="entry name" value="Neur_chan_LBD"/>
    <property type="match status" value="1"/>
</dbReference>
<dbReference type="GO" id="GO:0005886">
    <property type="term" value="C:plasma membrane"/>
    <property type="evidence" value="ECO:0007669"/>
    <property type="project" value="UniProtKB-SubCell"/>
</dbReference>
<keyword evidence="2" id="KW-1015">Disulfide bond</keyword>
<dbReference type="InterPro" id="IPR036734">
    <property type="entry name" value="Neur_chan_lig-bd_sf"/>
</dbReference>
<proteinExistence type="predicted"/>
<gene>
    <name evidence="4" type="ORF">KOW79_009534</name>
</gene>
<dbReference type="Proteomes" id="UP000824219">
    <property type="component" value="Linkage Group LG11"/>
</dbReference>
<dbReference type="InterPro" id="IPR006202">
    <property type="entry name" value="Neur_chan_lig-bd"/>
</dbReference>
<feature type="domain" description="Neurotransmitter-gated ion-channel ligand-binding" evidence="3">
    <location>
        <begin position="80"/>
        <end position="138"/>
    </location>
</feature>
<protein>
    <recommendedName>
        <fullName evidence="3">Neurotransmitter-gated ion-channel ligand-binding domain-containing protein</fullName>
    </recommendedName>
</protein>
<evidence type="ECO:0000313" key="5">
    <source>
        <dbReference type="Proteomes" id="UP000824219"/>
    </source>
</evidence>
<sequence length="168" mass="18771">MLEERKKEDYLHRSDRLQRAGMVCDTHRSRNRSSSSSAIMRGSACITVVLLSFTCHVSSLSQATTVTPNEAQLNNITVFTRILDRLLDGYDNRLRPGLGEKVTEIKTNIFVTSFGPVSDTEMEYTIDVFFLGQSWKDELPCLRFTGPMGMLLSTTCWPATSGLLPPSS</sequence>
<reference evidence="4 5" key="1">
    <citation type="submission" date="2021-06" db="EMBL/GenBank/DDBJ databases">
        <title>Chromosome-level genome assembly of the red-tail catfish (Hemibagrus wyckioides).</title>
        <authorList>
            <person name="Shao F."/>
        </authorList>
    </citation>
    <scope>NUCLEOTIDE SEQUENCE [LARGE SCALE GENOMIC DNA]</scope>
    <source>
        <strain evidence="4">EC202008001</strain>
        <tissue evidence="4">Blood</tissue>
    </source>
</reference>
<dbReference type="OrthoDB" id="203862at2759"/>
<dbReference type="Gene3D" id="2.70.170.10">
    <property type="entry name" value="Neurotransmitter-gated ion-channel ligand-binding domain"/>
    <property type="match status" value="1"/>
</dbReference>
<evidence type="ECO:0000256" key="1">
    <source>
        <dbReference type="ARBA" id="ARBA00004651"/>
    </source>
</evidence>
<organism evidence="4 5">
    <name type="scientific">Hemibagrus wyckioides</name>
    <dbReference type="NCBI Taxonomy" id="337641"/>
    <lineage>
        <taxon>Eukaryota</taxon>
        <taxon>Metazoa</taxon>
        <taxon>Chordata</taxon>
        <taxon>Craniata</taxon>
        <taxon>Vertebrata</taxon>
        <taxon>Euteleostomi</taxon>
        <taxon>Actinopterygii</taxon>
        <taxon>Neopterygii</taxon>
        <taxon>Teleostei</taxon>
        <taxon>Ostariophysi</taxon>
        <taxon>Siluriformes</taxon>
        <taxon>Bagridae</taxon>
        <taxon>Hemibagrus</taxon>
    </lineage>
</organism>
<evidence type="ECO:0000256" key="2">
    <source>
        <dbReference type="ARBA" id="ARBA00023157"/>
    </source>
</evidence>
<dbReference type="EMBL" id="JAHKSW010000011">
    <property type="protein sequence ID" value="KAG7326133.1"/>
    <property type="molecule type" value="Genomic_DNA"/>
</dbReference>
<evidence type="ECO:0000313" key="4">
    <source>
        <dbReference type="EMBL" id="KAG7326133.1"/>
    </source>
</evidence>
<keyword evidence="5" id="KW-1185">Reference proteome</keyword>
<dbReference type="InterPro" id="IPR001390">
    <property type="entry name" value="GABAAa_rcpt"/>
</dbReference>
<accession>A0A9D3SNS4</accession>
<evidence type="ECO:0000259" key="3">
    <source>
        <dbReference type="Pfam" id="PF02931"/>
    </source>
</evidence>
<name>A0A9D3SNS4_9TELE</name>
<dbReference type="SUPFAM" id="SSF63712">
    <property type="entry name" value="Nicotinic receptor ligand binding domain-like"/>
    <property type="match status" value="1"/>
</dbReference>
<comment type="caution">
    <text evidence="4">The sequence shown here is derived from an EMBL/GenBank/DDBJ whole genome shotgun (WGS) entry which is preliminary data.</text>
</comment>
<dbReference type="PRINTS" id="PR01079">
    <property type="entry name" value="GABAARALPHA"/>
</dbReference>
<dbReference type="AlphaFoldDB" id="A0A9D3SNS4"/>
<dbReference type="GO" id="GO:0004890">
    <property type="term" value="F:GABA-A receptor activity"/>
    <property type="evidence" value="ECO:0007669"/>
    <property type="project" value="InterPro"/>
</dbReference>